<organism evidence="2 3">
    <name type="scientific">Nitrosococcus halophilus (strain Nc4)</name>
    <dbReference type="NCBI Taxonomy" id="472759"/>
    <lineage>
        <taxon>Bacteria</taxon>
        <taxon>Pseudomonadati</taxon>
        <taxon>Pseudomonadota</taxon>
        <taxon>Gammaproteobacteria</taxon>
        <taxon>Chromatiales</taxon>
        <taxon>Chromatiaceae</taxon>
        <taxon>Nitrosococcus</taxon>
    </lineage>
</organism>
<reference evidence="3" key="1">
    <citation type="submission" date="2010-04" db="EMBL/GenBank/DDBJ databases">
        <title>Complete genome sequence of Nitrosococcus halophilus Nc4, a salt-adapted, aerobic obligate ammonia-oxidizing sulfur purple bacterium.</title>
        <authorList>
            <consortium name="US DOE Joint Genome Institute"/>
            <person name="Campbell M.A."/>
            <person name="Malfatti S.A."/>
            <person name="Chain P.S.G."/>
            <person name="Heidelberg J.F."/>
            <person name="Ward B.B."/>
            <person name="Klotz M.G."/>
        </authorList>
    </citation>
    <scope>NUCLEOTIDE SEQUENCE [LARGE SCALE GENOMIC DNA]</scope>
    <source>
        <strain evidence="3">Nc4</strain>
    </source>
</reference>
<keyword evidence="3" id="KW-1185">Reference proteome</keyword>
<dbReference type="RefSeq" id="WP_013033658.1">
    <property type="nucleotide sequence ID" value="NC_013960.1"/>
</dbReference>
<dbReference type="AlphaFoldDB" id="D5BXB5"/>
<feature type="transmembrane region" description="Helical" evidence="1">
    <location>
        <begin position="35"/>
        <end position="53"/>
    </location>
</feature>
<sequence>MNSIHRRITPLGRWTPVVFYLLTVLSWFIEGMRAGAELWLVFWTLPALGLYLWRTRPRSS</sequence>
<dbReference type="KEGG" id="nhl:Nhal_2725"/>
<keyword evidence="1" id="KW-1133">Transmembrane helix</keyword>
<dbReference type="HOGENOM" id="CLU_2936922_0_0_6"/>
<name>D5BXB5_NITHN</name>
<keyword evidence="1" id="KW-0472">Membrane</keyword>
<evidence type="ECO:0000313" key="3">
    <source>
        <dbReference type="Proteomes" id="UP000001844"/>
    </source>
</evidence>
<evidence type="ECO:0000256" key="1">
    <source>
        <dbReference type="SAM" id="Phobius"/>
    </source>
</evidence>
<gene>
    <name evidence="2" type="ordered locus">Nhal_2725</name>
</gene>
<dbReference type="EMBL" id="CP001798">
    <property type="protein sequence ID" value="ADE15798.1"/>
    <property type="molecule type" value="Genomic_DNA"/>
</dbReference>
<keyword evidence="1" id="KW-0812">Transmembrane</keyword>
<evidence type="ECO:0000313" key="2">
    <source>
        <dbReference type="EMBL" id="ADE15798.1"/>
    </source>
</evidence>
<dbReference type="Proteomes" id="UP000001844">
    <property type="component" value="Chromosome"/>
</dbReference>
<proteinExistence type="predicted"/>
<accession>D5BXB5</accession>
<protein>
    <submittedName>
        <fullName evidence="2">Uncharacterized protein</fullName>
    </submittedName>
</protein>
<feature type="transmembrane region" description="Helical" evidence="1">
    <location>
        <begin position="12"/>
        <end position="29"/>
    </location>
</feature>